<reference evidence="2" key="2">
    <citation type="submission" date="2020-05" db="UniProtKB">
        <authorList>
            <consortium name="EnsemblMetazoa"/>
        </authorList>
    </citation>
    <scope>IDENTIFICATION</scope>
    <source>
        <strain evidence="2">IAEA</strain>
    </source>
</reference>
<dbReference type="AlphaFoldDB" id="A0A1B0B301"/>
<keyword evidence="3" id="KW-1185">Reference proteome</keyword>
<name>A0A1B0B301_9MUSC</name>
<evidence type="ECO:0000256" key="1">
    <source>
        <dbReference type="SAM" id="Phobius"/>
    </source>
</evidence>
<protein>
    <submittedName>
        <fullName evidence="2">Uncharacterized protein</fullName>
    </submittedName>
</protein>
<accession>A0A1B0B301</accession>
<dbReference type="VEuPathDB" id="VectorBase:GPPI017177"/>
<sequence length="69" mass="7980">MCHNLALDFASVKFNNGLRALLLTGRIILKFSNIATIITYYIANRNDLSKQTAKVIYELDRENCYVFTY</sequence>
<keyword evidence="1" id="KW-0812">Transmembrane</keyword>
<dbReference type="Proteomes" id="UP000092460">
    <property type="component" value="Unassembled WGS sequence"/>
</dbReference>
<reference evidence="3" key="1">
    <citation type="submission" date="2015-01" db="EMBL/GenBank/DDBJ databases">
        <authorList>
            <person name="Aksoy S."/>
            <person name="Warren W."/>
            <person name="Wilson R.K."/>
        </authorList>
    </citation>
    <scope>NUCLEOTIDE SEQUENCE [LARGE SCALE GENOMIC DNA]</scope>
    <source>
        <strain evidence="3">IAEA</strain>
    </source>
</reference>
<dbReference type="EnsemblMetazoa" id="GPPI017177-RA">
    <property type="protein sequence ID" value="GPPI017177-PA"/>
    <property type="gene ID" value="GPPI017177"/>
</dbReference>
<evidence type="ECO:0000313" key="3">
    <source>
        <dbReference type="Proteomes" id="UP000092460"/>
    </source>
</evidence>
<evidence type="ECO:0000313" key="2">
    <source>
        <dbReference type="EnsemblMetazoa" id="GPPI017177-PA"/>
    </source>
</evidence>
<keyword evidence="1" id="KW-1133">Transmembrane helix</keyword>
<keyword evidence="1" id="KW-0472">Membrane</keyword>
<feature type="transmembrane region" description="Helical" evidence="1">
    <location>
        <begin position="20"/>
        <end position="43"/>
    </location>
</feature>
<organism evidence="2 3">
    <name type="scientific">Glossina palpalis gambiensis</name>
    <dbReference type="NCBI Taxonomy" id="67801"/>
    <lineage>
        <taxon>Eukaryota</taxon>
        <taxon>Metazoa</taxon>
        <taxon>Ecdysozoa</taxon>
        <taxon>Arthropoda</taxon>
        <taxon>Hexapoda</taxon>
        <taxon>Insecta</taxon>
        <taxon>Pterygota</taxon>
        <taxon>Neoptera</taxon>
        <taxon>Endopterygota</taxon>
        <taxon>Diptera</taxon>
        <taxon>Brachycera</taxon>
        <taxon>Muscomorpha</taxon>
        <taxon>Hippoboscoidea</taxon>
        <taxon>Glossinidae</taxon>
        <taxon>Glossina</taxon>
    </lineage>
</organism>
<proteinExistence type="predicted"/>
<dbReference type="EMBL" id="JXJN01007744">
    <property type="status" value="NOT_ANNOTATED_CDS"/>
    <property type="molecule type" value="Genomic_DNA"/>
</dbReference>